<feature type="domain" description="LRAT" evidence="6">
    <location>
        <begin position="13"/>
        <end position="130"/>
    </location>
</feature>
<dbReference type="Proteomes" id="UP000515159">
    <property type="component" value="Chromosome 8"/>
</dbReference>
<dbReference type="PANTHER" id="PTHR13943">
    <property type="entry name" value="HRAS-LIKE SUPPRESSOR - RELATED"/>
    <property type="match status" value="1"/>
</dbReference>
<keyword evidence="5" id="KW-0472">Membrane</keyword>
<dbReference type="FunCoup" id="A0A6P8S046">
    <property type="interactions" value="551"/>
</dbReference>
<dbReference type="PROSITE" id="PS51934">
    <property type="entry name" value="LRAT"/>
    <property type="match status" value="1"/>
</dbReference>
<evidence type="ECO:0000256" key="3">
    <source>
        <dbReference type="ARBA" id="ARBA00022801"/>
    </source>
</evidence>
<dbReference type="AlphaFoldDB" id="A0A6P8S046"/>
<keyword evidence="3" id="KW-0378">Hydrolase</keyword>
<evidence type="ECO:0000256" key="1">
    <source>
        <dbReference type="ARBA" id="ARBA00007824"/>
    </source>
</evidence>
<dbReference type="Pfam" id="PF04970">
    <property type="entry name" value="LRAT"/>
    <property type="match status" value="1"/>
</dbReference>
<evidence type="ECO:0000256" key="4">
    <source>
        <dbReference type="ARBA" id="ARBA00023098"/>
    </source>
</evidence>
<protein>
    <submittedName>
        <fullName evidence="8">Phospholipase A and acyltransferase 2-like</fullName>
    </submittedName>
</protein>
<dbReference type="GO" id="GO:0016410">
    <property type="term" value="F:N-acyltransferase activity"/>
    <property type="evidence" value="ECO:0007669"/>
    <property type="project" value="TreeGrafter"/>
</dbReference>
<keyword evidence="7" id="KW-1185">Reference proteome</keyword>
<keyword evidence="4" id="KW-0443">Lipid metabolism</keyword>
<evidence type="ECO:0000256" key="2">
    <source>
        <dbReference type="ARBA" id="ARBA00022679"/>
    </source>
</evidence>
<sequence length="166" mass="18564">MPPSTRKPKLGDLIEISRFGYQHWAIYIGDGYVIHLAPPSEYADDAGSSSLMSVLTEWAEVRKDPLSLVVGRNFYCVNNKYDEKYTPYPVNKIIQRAKEMVGERLPYSLTSNNCEHFVTSLRYNQAVSEQVDKTIATAGWVALGAVVGFAALAVGFVATRNKREKQ</sequence>
<dbReference type="RefSeq" id="XP_033811159.1">
    <property type="nucleotide sequence ID" value="XM_033955268.1"/>
</dbReference>
<dbReference type="GO" id="GO:0008970">
    <property type="term" value="F:phospholipase A1 activity"/>
    <property type="evidence" value="ECO:0007669"/>
    <property type="project" value="TreeGrafter"/>
</dbReference>
<evidence type="ECO:0000256" key="5">
    <source>
        <dbReference type="SAM" id="Phobius"/>
    </source>
</evidence>
<evidence type="ECO:0000313" key="7">
    <source>
        <dbReference type="Proteomes" id="UP000515159"/>
    </source>
</evidence>
<name>A0A6P8S046_GEOSA</name>
<dbReference type="Gene3D" id="3.90.1720.10">
    <property type="entry name" value="endopeptidase domain like (from Nostoc punctiforme)"/>
    <property type="match status" value="1"/>
</dbReference>
<proteinExistence type="inferred from homology"/>
<dbReference type="OrthoDB" id="421951at2759"/>
<dbReference type="GO" id="GO:0004623">
    <property type="term" value="F:phospholipase A2 activity"/>
    <property type="evidence" value="ECO:0007669"/>
    <property type="project" value="TreeGrafter"/>
</dbReference>
<dbReference type="InterPro" id="IPR051496">
    <property type="entry name" value="H-rev107_PLA/AT"/>
</dbReference>
<dbReference type="InterPro" id="IPR007053">
    <property type="entry name" value="LRAT_dom"/>
</dbReference>
<evidence type="ECO:0000313" key="8">
    <source>
        <dbReference type="RefSeq" id="XP_033811159.1"/>
    </source>
</evidence>
<evidence type="ECO:0000259" key="6">
    <source>
        <dbReference type="PROSITE" id="PS51934"/>
    </source>
</evidence>
<comment type="similarity">
    <text evidence="1">Belongs to the H-rev107 family.</text>
</comment>
<accession>A0A6P8S046</accession>
<dbReference type="KEGG" id="gsh:117365189"/>
<dbReference type="InParanoid" id="A0A6P8S046"/>
<keyword evidence="5" id="KW-0812">Transmembrane</keyword>
<keyword evidence="5" id="KW-1133">Transmembrane helix</keyword>
<reference evidence="8" key="1">
    <citation type="submission" date="2025-08" db="UniProtKB">
        <authorList>
            <consortium name="RefSeq"/>
        </authorList>
    </citation>
    <scope>IDENTIFICATION</scope>
</reference>
<dbReference type="PANTHER" id="PTHR13943:SF33">
    <property type="entry name" value="PHOSPHOLIPASE A AND ACYLTRANSFERASE 2"/>
    <property type="match status" value="1"/>
</dbReference>
<organism evidence="7 8">
    <name type="scientific">Geotrypetes seraphini</name>
    <name type="common">Gaboon caecilian</name>
    <name type="synonym">Caecilia seraphini</name>
    <dbReference type="NCBI Taxonomy" id="260995"/>
    <lineage>
        <taxon>Eukaryota</taxon>
        <taxon>Metazoa</taxon>
        <taxon>Chordata</taxon>
        <taxon>Craniata</taxon>
        <taxon>Vertebrata</taxon>
        <taxon>Euteleostomi</taxon>
        <taxon>Amphibia</taxon>
        <taxon>Gymnophiona</taxon>
        <taxon>Geotrypetes</taxon>
    </lineage>
</organism>
<keyword evidence="2" id="KW-0808">Transferase</keyword>
<dbReference type="GeneID" id="117365189"/>
<gene>
    <name evidence="8" type="primary">LOC117365189</name>
</gene>
<feature type="transmembrane region" description="Helical" evidence="5">
    <location>
        <begin position="138"/>
        <end position="158"/>
    </location>
</feature>
<dbReference type="GO" id="GO:0070292">
    <property type="term" value="P:N-acylphosphatidylethanolamine metabolic process"/>
    <property type="evidence" value="ECO:0007669"/>
    <property type="project" value="TreeGrafter"/>
</dbReference>
<dbReference type="GO" id="GO:0005737">
    <property type="term" value="C:cytoplasm"/>
    <property type="evidence" value="ECO:0007669"/>
    <property type="project" value="TreeGrafter"/>
</dbReference>